<name>A0ABV1CCR5_9FIRM</name>
<reference evidence="1 2" key="1">
    <citation type="submission" date="2024-03" db="EMBL/GenBank/DDBJ databases">
        <title>Human intestinal bacterial collection.</title>
        <authorList>
            <person name="Pauvert C."/>
            <person name="Hitch T.C.A."/>
            <person name="Clavel T."/>
        </authorList>
    </citation>
    <scope>NUCLEOTIDE SEQUENCE [LARGE SCALE GENOMIC DNA]</scope>
    <source>
        <strain evidence="1 2">CLA-SR-H025</strain>
    </source>
</reference>
<protein>
    <submittedName>
        <fullName evidence="1">Uncharacterized protein</fullName>
    </submittedName>
</protein>
<organism evidence="1 2">
    <name type="scientific">Peptoniphilus hominis</name>
    <name type="common">ex Hitch et al. 2025</name>
    <dbReference type="NCBI Taxonomy" id="3133174"/>
    <lineage>
        <taxon>Bacteria</taxon>
        <taxon>Bacillati</taxon>
        <taxon>Bacillota</taxon>
        <taxon>Tissierellia</taxon>
        <taxon>Tissierellales</taxon>
        <taxon>Peptoniphilaceae</taxon>
        <taxon>Peptoniphilus</taxon>
    </lineage>
</organism>
<dbReference type="Proteomes" id="UP001447979">
    <property type="component" value="Unassembled WGS sequence"/>
</dbReference>
<accession>A0ABV1CCR5</accession>
<sequence length="53" mass="6414">MTIKRMRKTIKKLFLSLSLSTKNSIDFFKNTPLVELDEWIDTVDEFYKETRRS</sequence>
<proteinExistence type="predicted"/>
<dbReference type="EMBL" id="JBBMFO010000001">
    <property type="protein sequence ID" value="MEQ2400153.1"/>
    <property type="molecule type" value="Genomic_DNA"/>
</dbReference>
<evidence type="ECO:0000313" key="2">
    <source>
        <dbReference type="Proteomes" id="UP001447979"/>
    </source>
</evidence>
<keyword evidence="2" id="KW-1185">Reference proteome</keyword>
<gene>
    <name evidence="1" type="ORF">WMO19_00890</name>
</gene>
<evidence type="ECO:0000313" key="1">
    <source>
        <dbReference type="EMBL" id="MEQ2400153.1"/>
    </source>
</evidence>
<dbReference type="RefSeq" id="WP_349169828.1">
    <property type="nucleotide sequence ID" value="NZ_JBBMFO010000001.1"/>
</dbReference>
<comment type="caution">
    <text evidence="1">The sequence shown here is derived from an EMBL/GenBank/DDBJ whole genome shotgun (WGS) entry which is preliminary data.</text>
</comment>